<reference evidence="15 16" key="1">
    <citation type="journal article" date="2015" name="J. Microbiol.">
        <title>Sphingosinicella ginsenosidimutans sp. nov., with ginsenoside converting activity.</title>
        <authorList>
            <person name="Kim J.K."/>
            <person name="Kang M.S."/>
            <person name="Park S.C."/>
            <person name="Kim K.M."/>
            <person name="Choi K."/>
            <person name="Yoon M.H."/>
            <person name="Im W.T."/>
        </authorList>
    </citation>
    <scope>NUCLEOTIDE SEQUENCE [LARGE SCALE GENOMIC DNA]</scope>
    <source>
        <strain evidence="15 16">BS-11</strain>
    </source>
</reference>
<proteinExistence type="inferred from homology"/>
<dbReference type="GO" id="GO:0009279">
    <property type="term" value="C:cell outer membrane"/>
    <property type="evidence" value="ECO:0007669"/>
    <property type="project" value="UniProtKB-SubCell"/>
</dbReference>
<dbReference type="InterPro" id="IPR038591">
    <property type="entry name" value="NolW-like_sf"/>
</dbReference>
<keyword evidence="9" id="KW-0998">Cell outer membrane</keyword>
<dbReference type="InterPro" id="IPR001775">
    <property type="entry name" value="GspD/PilQ"/>
</dbReference>
<comment type="caution">
    <text evidence="15">The sequence shown here is derived from an EMBL/GenBank/DDBJ whole genome shotgun (WGS) entry which is preliminary data.</text>
</comment>
<evidence type="ECO:0000256" key="5">
    <source>
        <dbReference type="ARBA" id="ARBA00022692"/>
    </source>
</evidence>
<feature type="domain" description="NolW-like" evidence="13">
    <location>
        <begin position="125"/>
        <end position="181"/>
    </location>
</feature>
<organism evidence="15 16">
    <name type="scientific">Allosphingosinicella ginsenosidimutans</name>
    <dbReference type="NCBI Taxonomy" id="1176539"/>
    <lineage>
        <taxon>Bacteria</taxon>
        <taxon>Pseudomonadati</taxon>
        <taxon>Pseudomonadota</taxon>
        <taxon>Alphaproteobacteria</taxon>
        <taxon>Sphingomonadales</taxon>
        <taxon>Sphingomonadaceae</taxon>
        <taxon>Allosphingosinicella</taxon>
    </lineage>
</organism>
<keyword evidence="3 10" id="KW-0813">Transport</keyword>
<name>A0A5C6TU30_9SPHN</name>
<feature type="region of interest" description="Disordered" evidence="11">
    <location>
        <begin position="693"/>
        <end position="734"/>
    </location>
</feature>
<dbReference type="Gene3D" id="3.30.1370.120">
    <property type="match status" value="3"/>
</dbReference>
<feature type="domain" description="Type II/III secretion system secretin-like" evidence="12">
    <location>
        <begin position="490"/>
        <end position="653"/>
    </location>
</feature>
<feature type="domain" description="NolW-like" evidence="13">
    <location>
        <begin position="251"/>
        <end position="374"/>
    </location>
</feature>
<comment type="similarity">
    <text evidence="2">Belongs to the bacterial secretin family. GSP D subfamily.</text>
</comment>
<evidence type="ECO:0000256" key="3">
    <source>
        <dbReference type="ARBA" id="ARBA00022448"/>
    </source>
</evidence>
<protein>
    <submittedName>
        <fullName evidence="15">Type II secretion system protein GspD</fullName>
    </submittedName>
</protein>
<dbReference type="InterPro" id="IPR050810">
    <property type="entry name" value="Bact_Secretion_Sys_Channel"/>
</dbReference>
<evidence type="ECO:0000313" key="16">
    <source>
        <dbReference type="Proteomes" id="UP000321249"/>
    </source>
</evidence>
<comment type="subcellular location">
    <subcellularLocation>
        <location evidence="1 10">Cell outer membrane</location>
    </subcellularLocation>
</comment>
<dbReference type="RefSeq" id="WP_147043290.1">
    <property type="nucleotide sequence ID" value="NZ_BAABIR010000004.1"/>
</dbReference>
<evidence type="ECO:0000313" key="15">
    <source>
        <dbReference type="EMBL" id="TXC63882.1"/>
    </source>
</evidence>
<dbReference type="PANTHER" id="PTHR30332">
    <property type="entry name" value="PROBABLE GENERAL SECRETION PATHWAY PROTEIN D"/>
    <property type="match status" value="1"/>
</dbReference>
<feature type="region of interest" description="Disordered" evidence="11">
    <location>
        <begin position="275"/>
        <end position="324"/>
    </location>
</feature>
<keyword evidence="8" id="KW-0472">Membrane</keyword>
<evidence type="ECO:0000256" key="4">
    <source>
        <dbReference type="ARBA" id="ARBA00022452"/>
    </source>
</evidence>
<evidence type="ECO:0000256" key="9">
    <source>
        <dbReference type="ARBA" id="ARBA00023237"/>
    </source>
</evidence>
<dbReference type="PRINTS" id="PR00811">
    <property type="entry name" value="BCTERIALGSPD"/>
</dbReference>
<keyword evidence="16" id="KW-1185">Reference proteome</keyword>
<evidence type="ECO:0000256" key="8">
    <source>
        <dbReference type="ARBA" id="ARBA00023136"/>
    </source>
</evidence>
<accession>A0A5C6TU30</accession>
<evidence type="ECO:0000259" key="14">
    <source>
        <dbReference type="Pfam" id="PF21305"/>
    </source>
</evidence>
<evidence type="ECO:0000259" key="12">
    <source>
        <dbReference type="Pfam" id="PF00263"/>
    </source>
</evidence>
<evidence type="ECO:0000256" key="6">
    <source>
        <dbReference type="ARBA" id="ARBA00022729"/>
    </source>
</evidence>
<dbReference type="Pfam" id="PF03958">
    <property type="entry name" value="Secretin_N"/>
    <property type="match status" value="3"/>
</dbReference>
<feature type="compositionally biased region" description="Low complexity" evidence="11">
    <location>
        <begin position="275"/>
        <end position="286"/>
    </location>
</feature>
<keyword evidence="6" id="KW-0732">Signal</keyword>
<feature type="domain" description="NolW-like" evidence="13">
    <location>
        <begin position="185"/>
        <end position="245"/>
    </location>
</feature>
<dbReference type="Pfam" id="PF21305">
    <property type="entry name" value="type_II_gspD_N0"/>
    <property type="match status" value="1"/>
</dbReference>
<keyword evidence="4" id="KW-1134">Transmembrane beta strand</keyword>
<feature type="domain" description="GspD-like N0" evidence="14">
    <location>
        <begin position="30"/>
        <end position="100"/>
    </location>
</feature>
<dbReference type="EMBL" id="VOQQ01000001">
    <property type="protein sequence ID" value="TXC63882.1"/>
    <property type="molecule type" value="Genomic_DNA"/>
</dbReference>
<gene>
    <name evidence="15" type="primary">gspD</name>
    <name evidence="15" type="ORF">FRZ32_09575</name>
</gene>
<keyword evidence="7" id="KW-0653">Protein transport</keyword>
<dbReference type="GO" id="GO:0015627">
    <property type="term" value="C:type II protein secretion system complex"/>
    <property type="evidence" value="ECO:0007669"/>
    <property type="project" value="InterPro"/>
</dbReference>
<dbReference type="InterPro" id="IPR049371">
    <property type="entry name" value="GspD-like_N0"/>
</dbReference>
<dbReference type="Proteomes" id="UP000321249">
    <property type="component" value="Unassembled WGS sequence"/>
</dbReference>
<sequence>MRIEVPVKRVLIALAIAIAPLTPASAQYVLNLREADIRAFVQDAARVTGRTFILDPAVQGRVSVVTERPLSRSEYFELFLSTLRTNGFVAVPAAGGALRIQPVAGASSSAQLGGSRRASPSGFVTEIFRVRHIDPAQAIETLRPSVSRDGSITASRSSIVVSDFADNVRRVRAILAQIDVSSGVSRVIGLENAGAREIASALANLVGDGVTVVPVDSANSIVIRGDASSVAELARVAQDLDRRAARGSEIRVVYLEHADAEQLLPVLQRLLGQAPNEAPAQNQAANRLRRPNDSNASSGPSGATMGRNAPPPPQPAAAAATAEPANPNAQLTVGARNAIVTRFEGANAIVISATADIQRELGEVIRQLDVRRQQVLVEAIIVEISDTAARQLGVQLFLAGLNGTIPFALTNYSNIAPNVGTIAGALAARELNGTTTTIQTGDGSTTTTTSNGTTDLINAAAAQLSGISGGVGGLAIRSGDAIFGSIISAVRNDSNSNILSTPHIATLDNQEAYLLAGQEIPVTTGEALSPNFDNTFRTVQRQNVGITLEVRPQINAGGEVKLDLRVEISSIAGPVTQGSPDLILNKREIENTITVDDGQIAALGGLLDDNERRTLERIPLLGDIPVLGNLFRARSRSRVRTNLMIFIRPTILRSAQDMQDVSARRYDYMRGRQLLFNPNQEPSLDELVRDYMGTVPPGAHPTAGDVTVAPAPAPALPAAPATESPPAHPDGTPW</sequence>
<dbReference type="OrthoDB" id="9775455at2"/>
<dbReference type="GO" id="GO:0015628">
    <property type="term" value="P:protein secretion by the type II secretion system"/>
    <property type="evidence" value="ECO:0007669"/>
    <property type="project" value="InterPro"/>
</dbReference>
<dbReference type="InterPro" id="IPR004846">
    <property type="entry name" value="T2SS/T3SS_dom"/>
</dbReference>
<dbReference type="Pfam" id="PF00263">
    <property type="entry name" value="Secretin"/>
    <property type="match status" value="1"/>
</dbReference>
<dbReference type="InterPro" id="IPR005644">
    <property type="entry name" value="NolW-like"/>
</dbReference>
<dbReference type="InterPro" id="IPR013356">
    <property type="entry name" value="T2SS_GspD"/>
</dbReference>
<dbReference type="AlphaFoldDB" id="A0A5C6TU30"/>
<evidence type="ECO:0000256" key="11">
    <source>
        <dbReference type="SAM" id="MobiDB-lite"/>
    </source>
</evidence>
<dbReference type="NCBIfam" id="TIGR02517">
    <property type="entry name" value="type_II_gspD"/>
    <property type="match status" value="1"/>
</dbReference>
<dbReference type="PANTHER" id="PTHR30332:SF24">
    <property type="entry name" value="SECRETIN GSPD-RELATED"/>
    <property type="match status" value="1"/>
</dbReference>
<evidence type="ECO:0000259" key="13">
    <source>
        <dbReference type="Pfam" id="PF03958"/>
    </source>
</evidence>
<keyword evidence="5" id="KW-0812">Transmembrane</keyword>
<evidence type="ECO:0000256" key="2">
    <source>
        <dbReference type="ARBA" id="ARBA00006980"/>
    </source>
</evidence>
<evidence type="ECO:0000256" key="10">
    <source>
        <dbReference type="RuleBase" id="RU004004"/>
    </source>
</evidence>
<evidence type="ECO:0000256" key="1">
    <source>
        <dbReference type="ARBA" id="ARBA00004442"/>
    </source>
</evidence>
<evidence type="ECO:0000256" key="7">
    <source>
        <dbReference type="ARBA" id="ARBA00022927"/>
    </source>
</evidence>